<name>A0A8C5D9N5_GOUWI</name>
<dbReference type="SUPFAM" id="SSF56672">
    <property type="entry name" value="DNA/RNA polymerases"/>
    <property type="match status" value="1"/>
</dbReference>
<evidence type="ECO:0000256" key="3">
    <source>
        <dbReference type="ARBA" id="ARBA00022722"/>
    </source>
</evidence>
<evidence type="ECO:0000256" key="2">
    <source>
        <dbReference type="ARBA" id="ARBA00022695"/>
    </source>
</evidence>
<evidence type="ECO:0000259" key="7">
    <source>
        <dbReference type="PROSITE" id="PS50879"/>
    </source>
</evidence>
<organism evidence="8 9">
    <name type="scientific">Gouania willdenowi</name>
    <name type="common">Blunt-snouted clingfish</name>
    <name type="synonym">Lepadogaster willdenowi</name>
    <dbReference type="NCBI Taxonomy" id="441366"/>
    <lineage>
        <taxon>Eukaryota</taxon>
        <taxon>Metazoa</taxon>
        <taxon>Chordata</taxon>
        <taxon>Craniata</taxon>
        <taxon>Vertebrata</taxon>
        <taxon>Euteleostomi</taxon>
        <taxon>Actinopterygii</taxon>
        <taxon>Neopterygii</taxon>
        <taxon>Teleostei</taxon>
        <taxon>Neoteleostei</taxon>
        <taxon>Acanthomorphata</taxon>
        <taxon>Ovalentaria</taxon>
        <taxon>Blenniimorphae</taxon>
        <taxon>Blenniiformes</taxon>
        <taxon>Gobiesocoidei</taxon>
        <taxon>Gobiesocidae</taxon>
        <taxon>Gobiesocinae</taxon>
        <taxon>Gouania</taxon>
    </lineage>
</organism>
<reference evidence="8" key="1">
    <citation type="submission" date="2020-06" db="EMBL/GenBank/DDBJ databases">
        <authorList>
            <consortium name="Wellcome Sanger Institute Data Sharing"/>
        </authorList>
    </citation>
    <scope>NUCLEOTIDE SEQUENCE [LARGE SCALE GENOMIC DNA]</scope>
</reference>
<accession>A0A8C5D9N5</accession>
<evidence type="ECO:0000256" key="1">
    <source>
        <dbReference type="ARBA" id="ARBA00022679"/>
    </source>
</evidence>
<evidence type="ECO:0000313" key="9">
    <source>
        <dbReference type="Proteomes" id="UP000694680"/>
    </source>
</evidence>
<keyword evidence="4" id="KW-0255">Endonuclease</keyword>
<keyword evidence="2" id="KW-0548">Nucleotidyltransferase</keyword>
<dbReference type="GO" id="GO:0003964">
    <property type="term" value="F:RNA-directed DNA polymerase activity"/>
    <property type="evidence" value="ECO:0007669"/>
    <property type="project" value="UniProtKB-KW"/>
</dbReference>
<keyword evidence="3" id="KW-0540">Nuclease</keyword>
<dbReference type="GO" id="GO:0004523">
    <property type="term" value="F:RNA-DNA hybrid ribonuclease activity"/>
    <property type="evidence" value="ECO:0007669"/>
    <property type="project" value="InterPro"/>
</dbReference>
<evidence type="ECO:0000313" key="8">
    <source>
        <dbReference type="Ensembl" id="ENSGWIP00000002740.1"/>
    </source>
</evidence>
<keyword evidence="9" id="KW-1185">Reference proteome</keyword>
<dbReference type="Gene3D" id="3.30.420.10">
    <property type="entry name" value="Ribonuclease H-like superfamily/Ribonuclease H"/>
    <property type="match status" value="1"/>
</dbReference>
<dbReference type="Pfam" id="PF00075">
    <property type="entry name" value="RNase_H"/>
    <property type="match status" value="1"/>
</dbReference>
<reference evidence="8" key="3">
    <citation type="submission" date="2025-09" db="UniProtKB">
        <authorList>
            <consortium name="Ensembl"/>
        </authorList>
    </citation>
    <scope>IDENTIFICATION</scope>
</reference>
<keyword evidence="5" id="KW-0378">Hydrolase</keyword>
<dbReference type="InterPro" id="IPR012337">
    <property type="entry name" value="RNaseH-like_sf"/>
</dbReference>
<dbReference type="Ensembl" id="ENSGWIT00000002961.1">
    <property type="protein sequence ID" value="ENSGWIP00000002740.1"/>
    <property type="gene ID" value="ENSGWIG00000001467.1"/>
</dbReference>
<protein>
    <recommendedName>
        <fullName evidence="7">RNase H type-1 domain-containing protein</fullName>
    </recommendedName>
</protein>
<evidence type="ECO:0000256" key="6">
    <source>
        <dbReference type="ARBA" id="ARBA00022918"/>
    </source>
</evidence>
<feature type="domain" description="RNase H type-1" evidence="7">
    <location>
        <begin position="102"/>
        <end position="250"/>
    </location>
</feature>
<reference evidence="8" key="2">
    <citation type="submission" date="2025-08" db="UniProtKB">
        <authorList>
            <consortium name="Ensembl"/>
        </authorList>
    </citation>
    <scope>IDENTIFICATION</scope>
</reference>
<sequence>MYYSHRLSNTELKYATVEQELLLLWKAYKEMRAMFGDRRVVIETENPLTKEIHKGSVEFAKAYQSRWGKWTLMLQDKQWRFALGENKGKIKEIHEEKPPVEWDGVYSIFTDGSMTDKDEVGKWGFIVYKKEKQVWQQTGREGSTAQEAEVLALVNALQYAKNKKIKKLKIISDSWYVVDGIKNNLRFWKARDYQNYRGKELGHKMHWIIIAQLLQKTQIWIEHVKSHTGQSDFDHEGNQKVDDLVQARKSRKQFQQGFRSL</sequence>
<evidence type="ECO:0000256" key="4">
    <source>
        <dbReference type="ARBA" id="ARBA00022759"/>
    </source>
</evidence>
<dbReference type="SUPFAM" id="SSF53098">
    <property type="entry name" value="Ribonuclease H-like"/>
    <property type="match status" value="1"/>
</dbReference>
<dbReference type="InterPro" id="IPR041373">
    <property type="entry name" value="RT_RNaseH"/>
</dbReference>
<proteinExistence type="predicted"/>
<dbReference type="Pfam" id="PF17917">
    <property type="entry name" value="RT_RNaseH"/>
    <property type="match status" value="1"/>
</dbReference>
<dbReference type="InterPro" id="IPR043502">
    <property type="entry name" value="DNA/RNA_pol_sf"/>
</dbReference>
<keyword evidence="1" id="KW-0808">Transferase</keyword>
<dbReference type="Proteomes" id="UP000694680">
    <property type="component" value="Chromosome 9"/>
</dbReference>
<dbReference type="InterPro" id="IPR036397">
    <property type="entry name" value="RNaseH_sf"/>
</dbReference>
<evidence type="ECO:0000256" key="5">
    <source>
        <dbReference type="ARBA" id="ARBA00022801"/>
    </source>
</evidence>
<dbReference type="PANTHER" id="PTHR41694:SF3">
    <property type="entry name" value="RNA-DIRECTED DNA POLYMERASE-RELATED"/>
    <property type="match status" value="1"/>
</dbReference>
<dbReference type="InterPro" id="IPR002156">
    <property type="entry name" value="RNaseH_domain"/>
</dbReference>
<keyword evidence="6" id="KW-0695">RNA-directed DNA polymerase</keyword>
<dbReference type="PANTHER" id="PTHR41694">
    <property type="entry name" value="ENDOGENOUS RETROVIRUS GROUP K MEMBER POL PROTEIN"/>
    <property type="match status" value="1"/>
</dbReference>
<dbReference type="AlphaFoldDB" id="A0A8C5D9N5"/>
<dbReference type="GO" id="GO:0035613">
    <property type="term" value="F:RNA stem-loop binding"/>
    <property type="evidence" value="ECO:0007669"/>
    <property type="project" value="TreeGrafter"/>
</dbReference>
<dbReference type="PROSITE" id="PS50879">
    <property type="entry name" value="RNASE_H_1"/>
    <property type="match status" value="1"/>
</dbReference>